<evidence type="ECO:0000313" key="2">
    <source>
        <dbReference type="EMBL" id="PRQ03386.1"/>
    </source>
</evidence>
<comment type="caution">
    <text evidence="2">The sequence shown here is derived from an EMBL/GenBank/DDBJ whole genome shotgun (WGS) entry which is preliminary data.</text>
</comment>
<evidence type="ECO:0000256" key="1">
    <source>
        <dbReference type="SAM" id="MobiDB-lite"/>
    </source>
</evidence>
<reference evidence="2 3" key="1">
    <citation type="submission" date="2018-03" db="EMBL/GenBank/DDBJ databases">
        <title>Draft Genome Sequences of the Obligatory Marine Myxobacteria Enhygromyxa salina SWB005.</title>
        <authorList>
            <person name="Poehlein A."/>
            <person name="Moghaddam J.A."/>
            <person name="Harms H."/>
            <person name="Alanjari M."/>
            <person name="Koenig G.M."/>
            <person name="Daniel R."/>
            <person name="Schaeberle T.F."/>
        </authorList>
    </citation>
    <scope>NUCLEOTIDE SEQUENCE [LARGE SCALE GENOMIC DNA]</scope>
    <source>
        <strain evidence="2 3">SWB005</strain>
    </source>
</reference>
<evidence type="ECO:0000313" key="3">
    <source>
        <dbReference type="Proteomes" id="UP000237968"/>
    </source>
</evidence>
<protein>
    <submittedName>
        <fullName evidence="2">Uncharacterized protein</fullName>
    </submittedName>
</protein>
<keyword evidence="3" id="KW-1185">Reference proteome</keyword>
<dbReference type="EMBL" id="PVNK01000088">
    <property type="protein sequence ID" value="PRQ03386.1"/>
    <property type="molecule type" value="Genomic_DNA"/>
</dbReference>
<name>A0A2S9YEE3_9BACT</name>
<gene>
    <name evidence="2" type="ORF">ENSA5_16340</name>
</gene>
<feature type="region of interest" description="Disordered" evidence="1">
    <location>
        <begin position="3114"/>
        <end position="3167"/>
    </location>
</feature>
<organism evidence="2 3">
    <name type="scientific">Enhygromyxa salina</name>
    <dbReference type="NCBI Taxonomy" id="215803"/>
    <lineage>
        <taxon>Bacteria</taxon>
        <taxon>Pseudomonadati</taxon>
        <taxon>Myxococcota</taxon>
        <taxon>Polyangia</taxon>
        <taxon>Nannocystales</taxon>
        <taxon>Nannocystaceae</taxon>
        <taxon>Enhygromyxa</taxon>
    </lineage>
</organism>
<sequence length="3167" mass="329405">MAWVQRQEHRRGDRREPCAVETGDEHDLGARVVERAGEGEHERASLRFAGIACLRARDDDRGQLTAGLGPGARGERLDGLAGVEGGVGDERDLGLAEAAQDLAPGLGEGAVSDGRDPGRGVELEPAQLIAEQVLPGLPQVRERRADAAVARQLARDRGDVELVGVAAERLAVVRDELLGVFVSGLDQRDDRVQRARALELPGGAVVAGEGAERGQVERIVAEEAAVVGEHLVLARGLAGLAQALVQARELLAVVEAELGALGLAHLGGQPRGLLERGRGLGGGPLVLERGESDQQGHARAEVFVGFGWLVGPGPAGLRVRLLELAEEARDQRLELVGPAGGLEDLGLGQDRGRRQRGQLDGSLGVGRGELEAGLGARLAERGAWGGRGRAVGGARTGALAGRRLDALGQRDVDALEQQFEALLVGGLAQQQALEAAQREGAIVDGRGPERDLELGELEDRRRAVGHEHQAHAHGLEGLALELGGPGSTLAGGQLAAAVGLARLAVRDQLGGVMKEHARVDPGRAALVGLLEGLGQARGVASGLDEVAALAQPRDDGRERAAVLGVEFERAQEPGLGPLGLLSAELALARDRVDLCGELGVARGEDLGTTEVILAGLEPLLELVDGRHHVPGPPRAEAVADDREADREVIGIVAQRGGQAPVGLAASIRGLERPGEEDQALDEVTLIADQGQGLDGALELLLGLGEVARVEQQLPEPEAGFGVVGIGLERGVEPGPGGRDVAGRAVGDPADLGQELGPDAAPSQLGQLLVHERRGPLDVVGVDPEADQALDRAGQTRGPVCVVAGLGRARAGLDAALALGQGEDPAVGGLGPVGLVEALARDVGGLEHAVGLAEALEAVDEQGHVIERARELGPQGQELVIVGAELERALDQLERDRVALALFVDDPGEGQAEVADALTQLWILLGVGLVLGAEPVDALAQQGHALFEAIGAPIEPAEAEGDLVVVGHVVGELLEGLGRGELVAEPLLQRPRLDDQELDARGLALVVAELDVDRDVVEARVEDRQQLLPARGLEVQGLELDQRALVFGPQLAVVVPGVDRPIGQGELLGVDLGDAREVVGLQVRIEERLVGGPHGVDRLGPLFAAQEQLGHAGVDFGALGEVADQEAQELEGVVAARAALVELGQAQASLDPLAVGELVALGVEQVGVGLDVLGPTLEPLVDDQQLAQGPGVRGVDREHRSVAGLGRVEGLVGLVEGGDAEVEGDDVLGQRGLAEQVRPGPQQPRARVVALGEGLEARDAGGLLGDQQQRALVRHEGPLDQLRADLPQPRAGQLDLDLLGLVGRRQLGVGRSQLLPRARHAGPLGQDRAGGLWQLREPLGEIEVVVGGRGRRRGRWLGQRDRLAAQALRAKVEARVEGAGDRVLSGLAPGLAWIGEAPDLAADRGRLELGRGHLFDRAAADVGLELFELVELVELFDLVDQLDDRLLGRLDGAELLDPGDLDDLGHVVDQLDARDLLDDRLLARQDLDARDLDDGRVAAREVDRGDGGQLVVVALAVGVVVLGDDRLGRVRATGRGQVLGVEPRAGPQLAIVELGRGHARAEHGVVRERGPAVGPDEAREAPQIRVGIAERTLERREPLAALRVTALRRAARCPTPGLEPSPQRVLGPTELVLVEVGDLDQELGLAVVVGRLLELPGGDQHEAVPEVVARREPLGLVARAVVEAVEGQDPQPLAERSGAVVEALLANLGPLDQQRDLHAVVGGVGDQLAEGAQLDERADLDAVVGAALGVLVDPRRELAQARDDHVALAVEGHAAQEHAHRGDRVLEALVDDLCGLGEGVDGLDALARARALVGERGVVVGELAPQLVALGQVDGDVEGLLGEGLVALTEVLPGPAHGRERGPGIVELALVDAGDRAVSVEAAEGAVGVLEPVLGEGEERVPQLVGLGDGLDPAGDLVVVGDLLERALEIAHGTLRIVELVLGDLGRADHALDELEVVGEGLALELALADLEQRRPQAVALGELAEAAEALIEVELLLAGDEVAAPGPGEGAVGVVELVLGDPRGLGADVELAGDVAHLGQPVEAQLVDLEQLLPGPVGLGELLDVVAQLGVGGIDAARPPEQLERAVAVADAEVGDLGHAPQGCDLLVGVVGDELELAREGAERVLEFAELFLELGELGVTLGIAGELSQLALGRAHRRALVVDRLPGRDDEAVEVAALLGVAGPEQHELGVADELGAQLGLAVGLEQRAVDLGVAGPKRARDPGQDLGRLGRVVDLMEQDLGLLPREREGLFVARGDLAQLAEDLCEALVVLVDPVEGREGVERPAVIGADLDHALVGRARELGVAEPGLGEVAEAQEVVELANDRGLARRRGPAEQLGELLEAPGRVVDRDHLVVDLEVVGLEVEQPRPVVGGALGILEAVLGHARESAQDLGLARGLARDLVLALERGDEQLEIVGLLGQDLEPVEGLEVVAGQREDLFAGPHRLGEGRELVVPQLGHAPQQRDPLGVAAGDVVLLTQQRDHLVVVAGPIVEGRERPGRRDVVGREVEHLAVELDRALGVDLAVAVDLSEALDDLEPLARILGPGELGLLDPDHVVPHARPLLDPRHLFAGPGIVGVGLGHAGPGVDRPVDVAEPPLADLGELDVLLGEGVIVERARVTGVGGVGRLIDLVEHEVAQRPPGVLAPKVLLVALEGLGVEGLALEDLEVKQRRALVVVELVVEDLGGLEQARGRDRVAELLDPPFQQGRERRPVGAVAIDALEREPGLAVGALMLAGLLVADPGLLAALEPLVEVLGPAQEHAHARRALGVGQHVAVVIVELHPVGLLGEELREHLAGLEVIGAQAQGPAQELERLALVTGRAGQLRGLEEDRRGLGHALVAGLARAEVEGPEGPQRLEVLGRGLDRGLEVARGAGQILVLLRGDLSQAQVELADAGGDGWICGVARVGLELRELGLHQSRRALPGPGREVKNDQLIAGLGQHRILGQGLLVVLDGLADRVEAGPLELGVAVVEPGQEGGLGPARPRHAPAQQRGQILSSVLILVGQVQALVGAVVLGLGQERAREGVDGGVLVADALGEQLVGLRGELCDLAVLVGLAGDRRRVLDEQLGHRGPVAELSELAPRPSEGALIAQLGAIVLERLRVVVRASGQGTGQGRVRSSHGQSLARASTREFEASLRGRHGTMGAGRQAAHAPPSIDWAGRGT</sequence>
<accession>A0A2S9YEE3</accession>
<dbReference type="Proteomes" id="UP000237968">
    <property type="component" value="Unassembled WGS sequence"/>
</dbReference>
<proteinExistence type="predicted"/>